<evidence type="ECO:0000313" key="1">
    <source>
        <dbReference type="EMBL" id="KAA6346016.1"/>
    </source>
</evidence>
<dbReference type="AlphaFoldDB" id="A0A5J4SII0"/>
<name>A0A5J4SII0_9ZZZZ</name>
<dbReference type="EMBL" id="SNRY01000146">
    <property type="protein sequence ID" value="KAA6346016.1"/>
    <property type="molecule type" value="Genomic_DNA"/>
</dbReference>
<gene>
    <name evidence="1" type="ORF">EZS27_006441</name>
</gene>
<sequence>MRCVGGRDSFTLKDLEKALYTTDDPFVELGLRNEVIDVPISSTCRDSLADSGLDNKTILRCKNMFALGIVCWLFNRPLDDAMHALRDNNII</sequence>
<accession>A0A5J4SII0</accession>
<organism evidence="1">
    <name type="scientific">termite gut metagenome</name>
    <dbReference type="NCBI Taxonomy" id="433724"/>
    <lineage>
        <taxon>unclassified sequences</taxon>
        <taxon>metagenomes</taxon>
        <taxon>organismal metagenomes</taxon>
    </lineage>
</organism>
<protein>
    <submittedName>
        <fullName evidence="1">Uncharacterized protein</fullName>
    </submittedName>
</protein>
<reference evidence="1" key="1">
    <citation type="submission" date="2019-03" db="EMBL/GenBank/DDBJ databases">
        <title>Single cell metagenomics reveals metabolic interactions within the superorganism composed of flagellate Streblomastix strix and complex community of Bacteroidetes bacteria on its surface.</title>
        <authorList>
            <person name="Treitli S.C."/>
            <person name="Kolisko M."/>
            <person name="Husnik F."/>
            <person name="Keeling P."/>
            <person name="Hampl V."/>
        </authorList>
    </citation>
    <scope>NUCLEOTIDE SEQUENCE</scope>
    <source>
        <strain evidence="1">STM</strain>
    </source>
</reference>
<comment type="caution">
    <text evidence="1">The sequence shown here is derived from an EMBL/GenBank/DDBJ whole genome shotgun (WGS) entry which is preliminary data.</text>
</comment>
<proteinExistence type="predicted"/>